<dbReference type="SUPFAM" id="SSF53850">
    <property type="entry name" value="Periplasmic binding protein-like II"/>
    <property type="match status" value="1"/>
</dbReference>
<dbReference type="InterPro" id="IPR036803">
    <property type="entry name" value="Porphobilinogen_deaminase_C_sf"/>
</dbReference>
<dbReference type="PIRSF" id="PIRSF001438">
    <property type="entry name" value="4pyrrol_synth_OHMeBilane_synth"/>
    <property type="match status" value="1"/>
</dbReference>
<comment type="pathway">
    <text evidence="2">Porphyrin-containing compound metabolism; protoporphyrin-IX biosynthesis; coproporphyrinogen-III from 5-aminolevulinate: step 2/4.</text>
</comment>
<dbReference type="InterPro" id="IPR022417">
    <property type="entry name" value="Porphobilin_deaminase_N"/>
</dbReference>
<comment type="catalytic activity">
    <reaction evidence="7 8">
        <text>4 porphobilinogen + H2O = hydroxymethylbilane + 4 NH4(+)</text>
        <dbReference type="Rhea" id="RHEA:13185"/>
        <dbReference type="ChEBI" id="CHEBI:15377"/>
        <dbReference type="ChEBI" id="CHEBI:28938"/>
        <dbReference type="ChEBI" id="CHEBI:57845"/>
        <dbReference type="ChEBI" id="CHEBI:58126"/>
        <dbReference type="EC" id="2.5.1.61"/>
    </reaction>
</comment>
<dbReference type="Gene3D" id="3.30.160.40">
    <property type="entry name" value="Porphobilinogen deaminase, C-terminal domain"/>
    <property type="match status" value="1"/>
</dbReference>
<comment type="subunit">
    <text evidence="4 8">Monomer.</text>
</comment>
<dbReference type="SUPFAM" id="SSF54782">
    <property type="entry name" value="Porphobilinogen deaminase (hydroxymethylbilane synthase), C-terminal domain"/>
    <property type="match status" value="1"/>
</dbReference>
<organism evidence="9 10">
    <name type="scientific">Pseudorhodoplanes sinuspersici</name>
    <dbReference type="NCBI Taxonomy" id="1235591"/>
    <lineage>
        <taxon>Bacteria</taxon>
        <taxon>Pseudomonadati</taxon>
        <taxon>Pseudomonadota</taxon>
        <taxon>Alphaproteobacteria</taxon>
        <taxon>Hyphomicrobiales</taxon>
        <taxon>Pseudorhodoplanes</taxon>
    </lineage>
</organism>
<gene>
    <name evidence="8" type="primary">hemC</name>
    <name evidence="9" type="ORF">CAK95_08425</name>
</gene>
<evidence type="ECO:0000256" key="4">
    <source>
        <dbReference type="ARBA" id="ARBA00011245"/>
    </source>
</evidence>
<keyword evidence="5 8" id="KW-0808">Transferase</keyword>
<name>A0A1W6ZPE2_9HYPH</name>
<dbReference type="HAMAP" id="MF_00260">
    <property type="entry name" value="Porphobil_deam"/>
    <property type="match status" value="1"/>
</dbReference>
<dbReference type="RefSeq" id="WP_086087516.1">
    <property type="nucleotide sequence ID" value="NZ_CP021112.1"/>
</dbReference>
<dbReference type="Gene3D" id="3.40.190.10">
    <property type="entry name" value="Periplasmic binding protein-like II"/>
    <property type="match status" value="2"/>
</dbReference>
<dbReference type="Proteomes" id="UP000194137">
    <property type="component" value="Chromosome"/>
</dbReference>
<dbReference type="UniPathway" id="UPA00251">
    <property type="reaction ID" value="UER00319"/>
</dbReference>
<dbReference type="OrthoDB" id="9810298at2"/>
<dbReference type="PANTHER" id="PTHR11557:SF0">
    <property type="entry name" value="PORPHOBILINOGEN DEAMINASE"/>
    <property type="match status" value="1"/>
</dbReference>
<dbReference type="FunFam" id="3.40.190.10:FF:000004">
    <property type="entry name" value="Porphobilinogen deaminase"/>
    <property type="match status" value="1"/>
</dbReference>
<evidence type="ECO:0000313" key="10">
    <source>
        <dbReference type="Proteomes" id="UP000194137"/>
    </source>
</evidence>
<keyword evidence="6 8" id="KW-0627">Porphyrin biosynthesis</keyword>
<dbReference type="InterPro" id="IPR022418">
    <property type="entry name" value="Porphobilinogen_deaminase_C"/>
</dbReference>
<evidence type="ECO:0000313" key="9">
    <source>
        <dbReference type="EMBL" id="ARP99107.1"/>
    </source>
</evidence>
<dbReference type="AlphaFoldDB" id="A0A1W6ZPE2"/>
<dbReference type="PRINTS" id="PR00151">
    <property type="entry name" value="PORPHBDMNASE"/>
</dbReference>
<evidence type="ECO:0000256" key="7">
    <source>
        <dbReference type="ARBA" id="ARBA00048169"/>
    </source>
</evidence>
<comment type="similarity">
    <text evidence="3 8">Belongs to the HMBS family.</text>
</comment>
<proteinExistence type="inferred from homology"/>
<dbReference type="InterPro" id="IPR000860">
    <property type="entry name" value="HemC"/>
</dbReference>
<dbReference type="Pfam" id="PF03900">
    <property type="entry name" value="Porphobil_deamC"/>
    <property type="match status" value="1"/>
</dbReference>
<dbReference type="InterPro" id="IPR022419">
    <property type="entry name" value="Porphobilin_deaminase_cofac_BS"/>
</dbReference>
<evidence type="ECO:0000256" key="8">
    <source>
        <dbReference type="HAMAP-Rule" id="MF_00260"/>
    </source>
</evidence>
<keyword evidence="10" id="KW-1185">Reference proteome</keyword>
<reference evidence="9 10" key="1">
    <citation type="submission" date="2017-05" db="EMBL/GenBank/DDBJ databases">
        <title>Full genome sequence of Pseudorhodoplanes sinuspersici.</title>
        <authorList>
            <person name="Dastgheib S.M.M."/>
            <person name="Shavandi M."/>
            <person name="Tirandaz H."/>
        </authorList>
    </citation>
    <scope>NUCLEOTIDE SEQUENCE [LARGE SCALE GENOMIC DNA]</scope>
    <source>
        <strain evidence="9 10">RIPI110</strain>
    </source>
</reference>
<sequence>MASRRFTEYVSGVALRGSTVQSASSGVLLRIGTRGSPLALAQAYTVRDRLAAVHGCAPDAIEIHVIKTTGDKITDRPLSEAGGKGLFTKEIEEALLDNAVDIAVHSSKDMPTWLPDGLALIACLEREDVRDVFISRKASSIADLPQGALVGSASLRRQALVKRLRPDLRVTVFRGNVQTRLRKLEEGEVDATLLALAGLKRLGLEHEATAILPLDAFPPAIGQGAIGIEARENDPRTHELIAAIGHRDTLIALETERAFLSALDGSCRTPIAGLATISGAEIHFRGMILRADGSEVHETTRQGPIADAVHLGDDAGRELKARGGADFFVQE</sequence>
<comment type="cofactor">
    <cofactor evidence="8">
        <name>dipyrromethane</name>
        <dbReference type="ChEBI" id="CHEBI:60342"/>
    </cofactor>
    <text evidence="8">Binds 1 dipyrromethane group covalently.</text>
</comment>
<evidence type="ECO:0000256" key="5">
    <source>
        <dbReference type="ARBA" id="ARBA00022679"/>
    </source>
</evidence>
<dbReference type="EC" id="2.5.1.61" evidence="8"/>
<dbReference type="GO" id="GO:0005737">
    <property type="term" value="C:cytoplasm"/>
    <property type="evidence" value="ECO:0007669"/>
    <property type="project" value="UniProtKB-UniRule"/>
</dbReference>
<accession>A0A1W6ZPE2</accession>
<evidence type="ECO:0000256" key="2">
    <source>
        <dbReference type="ARBA" id="ARBA00004735"/>
    </source>
</evidence>
<dbReference type="GO" id="GO:0006782">
    <property type="term" value="P:protoporphyrinogen IX biosynthetic process"/>
    <property type="evidence" value="ECO:0007669"/>
    <property type="project" value="UniProtKB-UniRule"/>
</dbReference>
<dbReference type="PANTHER" id="PTHR11557">
    <property type="entry name" value="PORPHOBILINOGEN DEAMINASE"/>
    <property type="match status" value="1"/>
</dbReference>
<dbReference type="FunFam" id="3.40.190.10:FF:000005">
    <property type="entry name" value="Porphobilinogen deaminase"/>
    <property type="match status" value="1"/>
</dbReference>
<comment type="miscellaneous">
    <text evidence="8">The porphobilinogen subunits are added to the dipyrromethane group.</text>
</comment>
<feature type="modified residue" description="S-(dipyrrolylmethanemethyl)cysteine" evidence="8">
    <location>
        <position position="267"/>
    </location>
</feature>
<dbReference type="KEGG" id="psin:CAK95_08425"/>
<evidence type="ECO:0000256" key="1">
    <source>
        <dbReference type="ARBA" id="ARBA00002869"/>
    </source>
</evidence>
<comment type="function">
    <text evidence="1 8">Tetrapolymerization of the monopyrrole PBG into the hydroxymethylbilane pre-uroporphyrinogen in several discrete steps.</text>
</comment>
<dbReference type="EMBL" id="CP021112">
    <property type="protein sequence ID" value="ARP99107.1"/>
    <property type="molecule type" value="Genomic_DNA"/>
</dbReference>
<protein>
    <recommendedName>
        <fullName evidence="8">Porphobilinogen deaminase</fullName>
        <shortName evidence="8">PBG</shortName>
        <ecNumber evidence="8">2.5.1.61</ecNumber>
    </recommendedName>
    <alternativeName>
        <fullName evidence="8">Hydroxymethylbilane synthase</fullName>
        <shortName evidence="8">HMBS</shortName>
    </alternativeName>
    <alternativeName>
        <fullName evidence="8">Pre-uroporphyrinogen synthase</fullName>
    </alternativeName>
</protein>
<dbReference type="GO" id="GO:0004418">
    <property type="term" value="F:hydroxymethylbilane synthase activity"/>
    <property type="evidence" value="ECO:0007669"/>
    <property type="project" value="UniProtKB-UniRule"/>
</dbReference>
<dbReference type="NCBIfam" id="TIGR00212">
    <property type="entry name" value="hemC"/>
    <property type="match status" value="1"/>
</dbReference>
<dbReference type="Pfam" id="PF01379">
    <property type="entry name" value="Porphobil_deam"/>
    <property type="match status" value="1"/>
</dbReference>
<dbReference type="STRING" id="1235591.CAK95_08425"/>
<evidence type="ECO:0000256" key="3">
    <source>
        <dbReference type="ARBA" id="ARBA00005638"/>
    </source>
</evidence>
<evidence type="ECO:0000256" key="6">
    <source>
        <dbReference type="ARBA" id="ARBA00023244"/>
    </source>
</evidence>
<dbReference type="PROSITE" id="PS00533">
    <property type="entry name" value="PORPHOBILINOGEN_DEAM"/>
    <property type="match status" value="1"/>
</dbReference>